<feature type="transmembrane region" description="Helical" evidence="6">
    <location>
        <begin position="90"/>
        <end position="109"/>
    </location>
</feature>
<dbReference type="RefSeq" id="WP_095496252.1">
    <property type="nucleotide sequence ID" value="NZ_NPKJ01000075.1"/>
</dbReference>
<feature type="transmembrane region" description="Helical" evidence="6">
    <location>
        <begin position="208"/>
        <end position="229"/>
    </location>
</feature>
<feature type="transmembrane region" description="Helical" evidence="6">
    <location>
        <begin position="287"/>
        <end position="306"/>
    </location>
</feature>
<proteinExistence type="predicted"/>
<dbReference type="EMBL" id="NPKJ01000075">
    <property type="protein sequence ID" value="PAQ04846.1"/>
    <property type="molecule type" value="Genomic_DNA"/>
</dbReference>
<feature type="transmembrane region" description="Helical" evidence="6">
    <location>
        <begin position="155"/>
        <end position="177"/>
    </location>
</feature>
<keyword evidence="3 6" id="KW-0812">Transmembrane</keyword>
<evidence type="ECO:0000256" key="1">
    <source>
        <dbReference type="ARBA" id="ARBA00004651"/>
    </source>
</evidence>
<feature type="transmembrane region" description="Helical" evidence="6">
    <location>
        <begin position="40"/>
        <end position="60"/>
    </location>
</feature>
<evidence type="ECO:0000256" key="2">
    <source>
        <dbReference type="ARBA" id="ARBA00022475"/>
    </source>
</evidence>
<evidence type="ECO:0000256" key="3">
    <source>
        <dbReference type="ARBA" id="ARBA00022692"/>
    </source>
</evidence>
<name>A0A271LCC0_9HYPH</name>
<accession>A0A271LCC0</accession>
<feature type="transmembrane region" description="Helical" evidence="6">
    <location>
        <begin position="67"/>
        <end position="84"/>
    </location>
</feature>
<feature type="transmembrane region" description="Helical" evidence="6">
    <location>
        <begin position="262"/>
        <end position="281"/>
    </location>
</feature>
<comment type="caution">
    <text evidence="7">The sequence shown here is derived from an EMBL/GenBank/DDBJ whole genome shotgun (WGS) entry which is preliminary data.</text>
</comment>
<evidence type="ECO:0000256" key="4">
    <source>
        <dbReference type="ARBA" id="ARBA00022989"/>
    </source>
</evidence>
<dbReference type="GO" id="GO:0022857">
    <property type="term" value="F:transmembrane transporter activity"/>
    <property type="evidence" value="ECO:0007669"/>
    <property type="project" value="InterPro"/>
</dbReference>
<dbReference type="InterPro" id="IPR001851">
    <property type="entry name" value="ABC_transp_permease"/>
</dbReference>
<dbReference type="Pfam" id="PF02653">
    <property type="entry name" value="BPD_transp_2"/>
    <property type="match status" value="1"/>
</dbReference>
<evidence type="ECO:0000256" key="6">
    <source>
        <dbReference type="SAM" id="Phobius"/>
    </source>
</evidence>
<evidence type="ECO:0000313" key="7">
    <source>
        <dbReference type="EMBL" id="PAQ04846.1"/>
    </source>
</evidence>
<evidence type="ECO:0000256" key="5">
    <source>
        <dbReference type="ARBA" id="ARBA00023136"/>
    </source>
</evidence>
<feature type="transmembrane region" description="Helical" evidence="6">
    <location>
        <begin position="116"/>
        <end position="135"/>
    </location>
</feature>
<comment type="subcellular location">
    <subcellularLocation>
        <location evidence="1">Cell membrane</location>
        <topology evidence="1">Multi-pass membrane protein</topology>
    </subcellularLocation>
</comment>
<sequence length="332" mass="34108">MKRLVSNQIVGPLAALLLVAVVVALTTNRFLDVGNLSNLILQVSIVAIVAIGSTIVIFTGGIDLSPGSAIALMTMVFAMAIKFGDVPLPFAILLVLLIGVLLGAVNGVLTAYLRIPSFITTLAALSAFRGIAFMFNNGSPVFSVHPKLEPIFYGSLLGVPLPLFYVVGLYALAFFVMRYTAFGRTIYAVGGNPQAAALSGLNVARTRFLAFVIAGAMAAVGAVLMTARLNSGSPNYGVGMELSAIAAAVIGGASLAGGRGQIVSTVIGALTIVIVQNALNLNAVPTSAQNVIIGAIIVTAVGVDMWRGEIGRALAFIVGPLTLPGQKGKVDQ</sequence>
<dbReference type="Proteomes" id="UP000216442">
    <property type="component" value="Unassembled WGS sequence"/>
</dbReference>
<dbReference type="OrthoDB" id="6384190at2"/>
<protein>
    <submittedName>
        <fullName evidence="7">ABC transporter permease</fullName>
    </submittedName>
</protein>
<dbReference type="CDD" id="cd06579">
    <property type="entry name" value="TM_PBP1_transp_AraH_like"/>
    <property type="match status" value="1"/>
</dbReference>
<organism evidence="7 8">
    <name type="scientific">Mesorhizobium temperatum</name>
    <dbReference type="NCBI Taxonomy" id="241416"/>
    <lineage>
        <taxon>Bacteria</taxon>
        <taxon>Pseudomonadati</taxon>
        <taxon>Pseudomonadota</taxon>
        <taxon>Alphaproteobacteria</taxon>
        <taxon>Hyphomicrobiales</taxon>
        <taxon>Phyllobacteriaceae</taxon>
        <taxon>Mesorhizobium</taxon>
    </lineage>
</organism>
<reference evidence="7 8" key="1">
    <citation type="submission" date="2017-08" db="EMBL/GenBank/DDBJ databases">
        <title>Mesorhizobium wenxinae sp. nov., a novel rhizobial species isolated from root nodules of chickpea (Cicer arietinum L.).</title>
        <authorList>
            <person name="Zhang J."/>
        </authorList>
    </citation>
    <scope>NUCLEOTIDE SEQUENCE [LARGE SCALE GENOMIC DNA]</scope>
    <source>
        <strain evidence="7 8">SDW018</strain>
    </source>
</reference>
<evidence type="ECO:0000313" key="8">
    <source>
        <dbReference type="Proteomes" id="UP000216442"/>
    </source>
</evidence>
<keyword evidence="2" id="KW-1003">Cell membrane</keyword>
<dbReference type="GO" id="GO:0005886">
    <property type="term" value="C:plasma membrane"/>
    <property type="evidence" value="ECO:0007669"/>
    <property type="project" value="UniProtKB-SubCell"/>
</dbReference>
<keyword evidence="8" id="KW-1185">Reference proteome</keyword>
<dbReference type="AlphaFoldDB" id="A0A271LCC0"/>
<keyword evidence="4 6" id="KW-1133">Transmembrane helix</keyword>
<keyword evidence="5 6" id="KW-0472">Membrane</keyword>
<dbReference type="PANTHER" id="PTHR32196">
    <property type="entry name" value="ABC TRANSPORTER PERMEASE PROTEIN YPHD-RELATED-RELATED"/>
    <property type="match status" value="1"/>
</dbReference>
<gene>
    <name evidence="7" type="ORF">CIT26_31695</name>
</gene>